<feature type="region of interest" description="Disordered" evidence="13">
    <location>
        <begin position="247"/>
        <end position="287"/>
    </location>
</feature>
<dbReference type="PANTHER" id="PTHR11848:SF145">
    <property type="entry name" value="GROWTH_DIFFERENTIATION FACTOR 10"/>
    <property type="match status" value="1"/>
</dbReference>
<dbReference type="FunFam" id="2.10.90.10:FF:000008">
    <property type="entry name" value="Bone morphogenetic protein 3"/>
    <property type="match status" value="1"/>
</dbReference>
<proteinExistence type="inferred from homology"/>
<evidence type="ECO:0000256" key="3">
    <source>
        <dbReference type="ARBA" id="ARBA00022514"/>
    </source>
</evidence>
<feature type="signal peptide" evidence="14">
    <location>
        <begin position="1"/>
        <end position="18"/>
    </location>
</feature>
<name>A0A9D3QI24_MEGAT</name>
<evidence type="ECO:0000256" key="6">
    <source>
        <dbReference type="ARBA" id="ARBA00022729"/>
    </source>
</evidence>
<dbReference type="PROSITE" id="PS51362">
    <property type="entry name" value="TGF_BETA_2"/>
    <property type="match status" value="1"/>
</dbReference>
<dbReference type="SUPFAM" id="SSF57501">
    <property type="entry name" value="Cystine-knot cytokines"/>
    <property type="match status" value="1"/>
</dbReference>
<evidence type="ECO:0000259" key="15">
    <source>
        <dbReference type="PROSITE" id="PS51362"/>
    </source>
</evidence>
<evidence type="ECO:0000256" key="2">
    <source>
        <dbReference type="ARBA" id="ARBA00006656"/>
    </source>
</evidence>
<dbReference type="InterPro" id="IPR029034">
    <property type="entry name" value="Cystine-knot_cytokine"/>
</dbReference>
<comment type="subcellular location">
    <subcellularLocation>
        <location evidence="1">Secreted</location>
    </subcellularLocation>
</comment>
<evidence type="ECO:0000256" key="13">
    <source>
        <dbReference type="SAM" id="MobiDB-lite"/>
    </source>
</evidence>
<evidence type="ECO:0000256" key="1">
    <source>
        <dbReference type="ARBA" id="ARBA00004613"/>
    </source>
</evidence>
<reference evidence="16" key="1">
    <citation type="submission" date="2021-01" db="EMBL/GenBank/DDBJ databases">
        <authorList>
            <person name="Zahm M."/>
            <person name="Roques C."/>
            <person name="Cabau C."/>
            <person name="Klopp C."/>
            <person name="Donnadieu C."/>
            <person name="Jouanno E."/>
            <person name="Lampietro C."/>
            <person name="Louis A."/>
            <person name="Herpin A."/>
            <person name="Echchiki A."/>
            <person name="Berthelot C."/>
            <person name="Parey E."/>
            <person name="Roest-Crollius H."/>
            <person name="Braasch I."/>
            <person name="Postlethwait J."/>
            <person name="Bobe J."/>
            <person name="Montfort J."/>
            <person name="Bouchez O."/>
            <person name="Begum T."/>
            <person name="Mejri S."/>
            <person name="Adams A."/>
            <person name="Chen W.-J."/>
            <person name="Guiguen Y."/>
        </authorList>
    </citation>
    <scope>NUCLEOTIDE SEQUENCE</scope>
    <source>
        <strain evidence="16">YG-15Mar2019-1</strain>
        <tissue evidence="16">Brain</tissue>
    </source>
</reference>
<evidence type="ECO:0000256" key="4">
    <source>
        <dbReference type="ARBA" id="ARBA00022525"/>
    </source>
</evidence>
<dbReference type="GO" id="GO:0045669">
    <property type="term" value="P:positive regulation of osteoblast differentiation"/>
    <property type="evidence" value="ECO:0007669"/>
    <property type="project" value="TreeGrafter"/>
</dbReference>
<feature type="compositionally biased region" description="Basic and acidic residues" evidence="13">
    <location>
        <begin position="311"/>
        <end position="322"/>
    </location>
</feature>
<dbReference type="GO" id="GO:0005125">
    <property type="term" value="F:cytokine activity"/>
    <property type="evidence" value="ECO:0007669"/>
    <property type="project" value="UniProtKB-KW"/>
</dbReference>
<feature type="domain" description="TGF-beta family profile" evidence="15">
    <location>
        <begin position="343"/>
        <end position="456"/>
    </location>
</feature>
<dbReference type="InterPro" id="IPR001839">
    <property type="entry name" value="TGF-b_C"/>
</dbReference>
<dbReference type="Pfam" id="PF00019">
    <property type="entry name" value="TGF_beta"/>
    <property type="match status" value="1"/>
</dbReference>
<dbReference type="AlphaFoldDB" id="A0A9D3QI24"/>
<dbReference type="Gene3D" id="2.10.90.10">
    <property type="entry name" value="Cystine-knot cytokines"/>
    <property type="match status" value="1"/>
</dbReference>
<evidence type="ECO:0000313" key="16">
    <source>
        <dbReference type="EMBL" id="KAG7492631.1"/>
    </source>
</evidence>
<organism evidence="16 17">
    <name type="scientific">Megalops atlanticus</name>
    <name type="common">Tarpon</name>
    <name type="synonym">Clupea gigantea</name>
    <dbReference type="NCBI Taxonomy" id="7932"/>
    <lineage>
        <taxon>Eukaryota</taxon>
        <taxon>Metazoa</taxon>
        <taxon>Chordata</taxon>
        <taxon>Craniata</taxon>
        <taxon>Vertebrata</taxon>
        <taxon>Euteleostomi</taxon>
        <taxon>Actinopterygii</taxon>
        <taxon>Neopterygii</taxon>
        <taxon>Teleostei</taxon>
        <taxon>Elopiformes</taxon>
        <taxon>Megalopidae</taxon>
        <taxon>Megalops</taxon>
    </lineage>
</organism>
<keyword evidence="8" id="KW-1015">Disulfide bond</keyword>
<keyword evidence="3" id="KW-0202">Cytokine</keyword>
<dbReference type="EMBL" id="JAFDVH010000001">
    <property type="protein sequence ID" value="KAG7492631.1"/>
    <property type="molecule type" value="Genomic_DNA"/>
</dbReference>
<dbReference type="InterPro" id="IPR017948">
    <property type="entry name" value="TGFb_CS"/>
</dbReference>
<feature type="compositionally biased region" description="Basic and acidic residues" evidence="13">
    <location>
        <begin position="268"/>
        <end position="280"/>
    </location>
</feature>
<dbReference type="OrthoDB" id="5987191at2759"/>
<dbReference type="InterPro" id="IPR015615">
    <property type="entry name" value="TGF-beta-rel"/>
</dbReference>
<dbReference type="PRINTS" id="PR00669">
    <property type="entry name" value="INHIBINA"/>
</dbReference>
<sequence>MAIIFLFLLHQLIFLNFALETAASEDAVRNGKDSDVFDAAVGQAGQTSDTSATDRSALDMVSTHMFKLYEKYSRELNRPRDGNTVRSFKARADTAAQKDLYHFNLTSVTESEVILSATFHFLFDQRLRQRAWSCKRYRNPSCRLHQHQLPPVQILFRAASFNDTPGTLLGNVTFFPLRRGAWQSRDVSHIIKEARSIGELLITAEFDSSARYHRPQDRLPPAGLPYLLVYADDLAISEPNSVAATLQRYDPFPPSDDPTRSPNASPDARVKRDAHTHDPIENNELPEVEYNTLKNHELWESAYLPLKPKHPVKDGPGRKDLGGGEGLSKPQVLRFDEKTMKKARRRQWSEPRACARRYLKVDFADIGWSEWVLSPKSFDAYYCSGACGFPLPKVVRPSNHATIQSIVKAVGITPGIPEPCCVPDKMSSQSVLFLDESKNVVLKIYPSMSVQTCSCR</sequence>
<comment type="similarity">
    <text evidence="2 12">Belongs to the TGF-beta family.</text>
</comment>
<accession>A0A9D3QI24</accession>
<evidence type="ECO:0000256" key="8">
    <source>
        <dbReference type="ARBA" id="ARBA00023157"/>
    </source>
</evidence>
<keyword evidence="5" id="KW-0165">Cleavage on pair of basic residues</keyword>
<gene>
    <name evidence="16" type="ORF">MATL_G00016340</name>
</gene>
<feature type="chain" id="PRO_5039513198" description="Growth/differentiation factor 10" evidence="14">
    <location>
        <begin position="19"/>
        <end position="456"/>
    </location>
</feature>
<evidence type="ECO:0000256" key="7">
    <source>
        <dbReference type="ARBA" id="ARBA00023030"/>
    </source>
</evidence>
<evidence type="ECO:0000313" key="17">
    <source>
        <dbReference type="Proteomes" id="UP001046870"/>
    </source>
</evidence>
<dbReference type="SMART" id="SM00204">
    <property type="entry name" value="TGFB"/>
    <property type="match status" value="1"/>
</dbReference>
<evidence type="ECO:0000256" key="12">
    <source>
        <dbReference type="RuleBase" id="RU000354"/>
    </source>
</evidence>
<comment type="caution">
    <text evidence="16">The sequence shown here is derived from an EMBL/GenBank/DDBJ whole genome shotgun (WGS) entry which is preliminary data.</text>
</comment>
<dbReference type="GO" id="GO:0008083">
    <property type="term" value="F:growth factor activity"/>
    <property type="evidence" value="ECO:0007669"/>
    <property type="project" value="UniProtKB-KW"/>
</dbReference>
<evidence type="ECO:0000256" key="10">
    <source>
        <dbReference type="ARBA" id="ARBA00040122"/>
    </source>
</evidence>
<evidence type="ECO:0000256" key="11">
    <source>
        <dbReference type="ARBA" id="ARBA00042879"/>
    </source>
</evidence>
<keyword evidence="17" id="KW-1185">Reference proteome</keyword>
<feature type="region of interest" description="Disordered" evidence="13">
    <location>
        <begin position="309"/>
        <end position="329"/>
    </location>
</feature>
<keyword evidence="6 14" id="KW-0732">Signal</keyword>
<keyword evidence="4" id="KW-0964">Secreted</keyword>
<keyword evidence="9" id="KW-0325">Glycoprotein</keyword>
<dbReference type="Proteomes" id="UP001046870">
    <property type="component" value="Chromosome 1"/>
</dbReference>
<evidence type="ECO:0000256" key="5">
    <source>
        <dbReference type="ARBA" id="ARBA00022685"/>
    </source>
</evidence>
<evidence type="ECO:0000256" key="14">
    <source>
        <dbReference type="SAM" id="SignalP"/>
    </source>
</evidence>
<dbReference type="GO" id="GO:0005615">
    <property type="term" value="C:extracellular space"/>
    <property type="evidence" value="ECO:0007669"/>
    <property type="project" value="UniProtKB-KW"/>
</dbReference>
<evidence type="ECO:0000256" key="9">
    <source>
        <dbReference type="ARBA" id="ARBA00023180"/>
    </source>
</evidence>
<dbReference type="PROSITE" id="PS00250">
    <property type="entry name" value="TGF_BETA_1"/>
    <property type="match status" value="1"/>
</dbReference>
<keyword evidence="7 12" id="KW-0339">Growth factor</keyword>
<protein>
    <recommendedName>
        <fullName evidence="10">Growth/differentiation factor 10</fullName>
    </recommendedName>
    <alternativeName>
        <fullName evidence="11">Bone morphogenetic protein 3B</fullName>
    </alternativeName>
</protein>
<dbReference type="PANTHER" id="PTHR11848">
    <property type="entry name" value="TGF-BETA FAMILY"/>
    <property type="match status" value="1"/>
</dbReference>